<protein>
    <submittedName>
        <fullName evidence="1">Uncharacterized protein</fullName>
    </submittedName>
</protein>
<sequence>MFDLAMIDNNQFDMYAQSIKPISMYVSSHKMTAPSDYEAQKLLPYAKQTQFVTNTLIDIIDDLKYDKEKFEHFVAKLDDDYDLLEEFVATLNPRIKSHHELMEISKQILDDLAKAQMDLGIIISHHENKSS</sequence>
<proteinExistence type="predicted"/>
<accession>A0A1W1BAT4</accession>
<dbReference type="AlphaFoldDB" id="A0A1W1BAT4"/>
<dbReference type="EMBL" id="FPHB01000011">
    <property type="protein sequence ID" value="SFV50700.1"/>
    <property type="molecule type" value="Genomic_DNA"/>
</dbReference>
<gene>
    <name evidence="1" type="ORF">MNB_SM-7-1151</name>
</gene>
<reference evidence="1" key="1">
    <citation type="submission" date="2016-10" db="EMBL/GenBank/DDBJ databases">
        <authorList>
            <person name="de Groot N.N."/>
        </authorList>
    </citation>
    <scope>NUCLEOTIDE SEQUENCE</scope>
</reference>
<name>A0A1W1BAT4_9ZZZZ</name>
<evidence type="ECO:0000313" key="1">
    <source>
        <dbReference type="EMBL" id="SFV50700.1"/>
    </source>
</evidence>
<organism evidence="1">
    <name type="scientific">hydrothermal vent metagenome</name>
    <dbReference type="NCBI Taxonomy" id="652676"/>
    <lineage>
        <taxon>unclassified sequences</taxon>
        <taxon>metagenomes</taxon>
        <taxon>ecological metagenomes</taxon>
    </lineage>
</organism>